<dbReference type="PANTHER" id="PTHR44688">
    <property type="entry name" value="DNA-BINDING TRANSCRIPTIONAL ACTIVATOR DEVR_DOSR"/>
    <property type="match status" value="1"/>
</dbReference>
<gene>
    <name evidence="5" type="ORF">NGM99_06880</name>
</gene>
<accession>A0ABT1C3X7</accession>
<reference evidence="5 6" key="1">
    <citation type="submission" date="2022-06" db="EMBL/GenBank/DDBJ databases">
        <title>Mesorhizobium sp. strain RP14 Genome sequencing and assembly.</title>
        <authorList>
            <person name="Kim I."/>
        </authorList>
    </citation>
    <scope>NUCLEOTIDE SEQUENCE [LARGE SCALE GENOMIC DNA]</scope>
    <source>
        <strain evidence="6">RP14(2022)</strain>
    </source>
</reference>
<dbReference type="Proteomes" id="UP001205906">
    <property type="component" value="Unassembled WGS sequence"/>
</dbReference>
<dbReference type="PRINTS" id="PR00038">
    <property type="entry name" value="HTHLUXR"/>
</dbReference>
<name>A0ABT1C3X7_9HYPH</name>
<keyword evidence="2" id="KW-0238">DNA-binding</keyword>
<dbReference type="PANTHER" id="PTHR44688:SF16">
    <property type="entry name" value="DNA-BINDING TRANSCRIPTIONAL ACTIVATOR DEVR_DOSR"/>
    <property type="match status" value="1"/>
</dbReference>
<dbReference type="PROSITE" id="PS50043">
    <property type="entry name" value="HTH_LUXR_2"/>
    <property type="match status" value="1"/>
</dbReference>
<sequence>MAALARFDFTVVFAYRGQERPIDLFSNFEPSDYEIFVSRYQAGAYLLDPFFHAARQPISGVFRMRELAPDRFFSSEYFRTYYSETRLAEEIGFFVPAENGITVVLSLMRKHSTHVFPAREFALLKDAEPFAAALVKRFWSDLDPRFDAAHAERRRKASPIDAQRGVWQRLGLTTREAAIVELVLQGHSSEAVGERLGIATGTVKVHRRNVYRKLGIASQTQLLSLYLKTIQAAA</sequence>
<keyword evidence="6" id="KW-1185">Reference proteome</keyword>
<keyword evidence="1" id="KW-0805">Transcription regulation</keyword>
<dbReference type="InterPro" id="IPR016032">
    <property type="entry name" value="Sig_transdc_resp-reg_C-effctor"/>
</dbReference>
<evidence type="ECO:0000313" key="5">
    <source>
        <dbReference type="EMBL" id="MCO6049514.1"/>
    </source>
</evidence>
<evidence type="ECO:0000256" key="2">
    <source>
        <dbReference type="ARBA" id="ARBA00023125"/>
    </source>
</evidence>
<comment type="caution">
    <text evidence="5">The sequence shown here is derived from an EMBL/GenBank/DDBJ whole genome shotgun (WGS) entry which is preliminary data.</text>
</comment>
<proteinExistence type="predicted"/>
<dbReference type="EMBL" id="JAMXQS010000003">
    <property type="protein sequence ID" value="MCO6049514.1"/>
    <property type="molecule type" value="Genomic_DNA"/>
</dbReference>
<evidence type="ECO:0000256" key="3">
    <source>
        <dbReference type="ARBA" id="ARBA00023163"/>
    </source>
</evidence>
<protein>
    <submittedName>
        <fullName evidence="5">LuxR C-terminal-related transcriptional regulator</fullName>
    </submittedName>
</protein>
<evidence type="ECO:0000313" key="6">
    <source>
        <dbReference type="Proteomes" id="UP001205906"/>
    </source>
</evidence>
<organism evidence="5 6">
    <name type="scientific">Mesorhizobium liriopis</name>
    <dbReference type="NCBI Taxonomy" id="2953882"/>
    <lineage>
        <taxon>Bacteria</taxon>
        <taxon>Pseudomonadati</taxon>
        <taxon>Pseudomonadota</taxon>
        <taxon>Alphaproteobacteria</taxon>
        <taxon>Hyphomicrobiales</taxon>
        <taxon>Phyllobacteriaceae</taxon>
        <taxon>Mesorhizobium</taxon>
    </lineage>
</organism>
<dbReference type="SMART" id="SM00421">
    <property type="entry name" value="HTH_LUXR"/>
    <property type="match status" value="1"/>
</dbReference>
<dbReference type="InterPro" id="IPR000792">
    <property type="entry name" value="Tscrpt_reg_LuxR_C"/>
</dbReference>
<feature type="domain" description="HTH luxR-type" evidence="4">
    <location>
        <begin position="166"/>
        <end position="230"/>
    </location>
</feature>
<dbReference type="Pfam" id="PF00196">
    <property type="entry name" value="GerE"/>
    <property type="match status" value="1"/>
</dbReference>
<dbReference type="InterPro" id="IPR036388">
    <property type="entry name" value="WH-like_DNA-bd_sf"/>
</dbReference>
<evidence type="ECO:0000259" key="4">
    <source>
        <dbReference type="PROSITE" id="PS50043"/>
    </source>
</evidence>
<dbReference type="Gene3D" id="1.10.10.10">
    <property type="entry name" value="Winged helix-like DNA-binding domain superfamily/Winged helix DNA-binding domain"/>
    <property type="match status" value="1"/>
</dbReference>
<dbReference type="CDD" id="cd06170">
    <property type="entry name" value="LuxR_C_like"/>
    <property type="match status" value="1"/>
</dbReference>
<evidence type="ECO:0000256" key="1">
    <source>
        <dbReference type="ARBA" id="ARBA00023015"/>
    </source>
</evidence>
<dbReference type="SUPFAM" id="SSF46894">
    <property type="entry name" value="C-terminal effector domain of the bipartite response regulators"/>
    <property type="match status" value="1"/>
</dbReference>
<dbReference type="PROSITE" id="PS00622">
    <property type="entry name" value="HTH_LUXR_1"/>
    <property type="match status" value="1"/>
</dbReference>
<keyword evidence="3" id="KW-0804">Transcription</keyword>